<sequence>MRTLYTLVAAACLLAAPLASTAQCGQGTANVTGQRGGPGTGGAFKVTGTQLANEVEGAYALSNGRRLALLHLDQAIYADFERWQRVRLEEVGTHRVASREGDIQMTWVPGQRTDSILLSYPGNGRGELKRSC</sequence>
<feature type="signal peptide" evidence="1">
    <location>
        <begin position="1"/>
        <end position="22"/>
    </location>
</feature>
<dbReference type="AlphaFoldDB" id="A0A7Y2NZX6"/>
<protein>
    <submittedName>
        <fullName evidence="2">Uncharacterized protein</fullName>
    </submittedName>
</protein>
<gene>
    <name evidence="2" type="ORF">HGB41_08095</name>
</gene>
<evidence type="ECO:0000313" key="2">
    <source>
        <dbReference type="EMBL" id="NNG22961.1"/>
    </source>
</evidence>
<proteinExistence type="predicted"/>
<dbReference type="Proteomes" id="UP000533905">
    <property type="component" value="Unassembled WGS sequence"/>
</dbReference>
<name>A0A7Y2NZX6_9BURK</name>
<comment type="caution">
    <text evidence="2">The sequence shown here is derived from an EMBL/GenBank/DDBJ whole genome shotgun (WGS) entry which is preliminary data.</text>
</comment>
<dbReference type="RefSeq" id="WP_171082957.1">
    <property type="nucleotide sequence ID" value="NZ_JABAIV010000002.1"/>
</dbReference>
<organism evidence="2 3">
    <name type="scientific">Telluria aromaticivorans</name>
    <dbReference type="NCBI Taxonomy" id="2725995"/>
    <lineage>
        <taxon>Bacteria</taxon>
        <taxon>Pseudomonadati</taxon>
        <taxon>Pseudomonadota</taxon>
        <taxon>Betaproteobacteria</taxon>
        <taxon>Burkholderiales</taxon>
        <taxon>Oxalobacteraceae</taxon>
        <taxon>Telluria group</taxon>
        <taxon>Telluria</taxon>
    </lineage>
</organism>
<evidence type="ECO:0000256" key="1">
    <source>
        <dbReference type="SAM" id="SignalP"/>
    </source>
</evidence>
<accession>A0A7Y2NZX6</accession>
<reference evidence="2 3" key="1">
    <citation type="submission" date="2020-04" db="EMBL/GenBank/DDBJ databases">
        <title>Massilia sp. nov., a cold adapted bacteria isolated from Arctic soil.</title>
        <authorList>
            <person name="Son J."/>
            <person name="Ka J.-O."/>
        </authorList>
    </citation>
    <scope>NUCLEOTIDE SEQUENCE [LARGE SCALE GENOMIC DNA]</scope>
    <source>
        <strain evidence="2 3">ML15P13</strain>
    </source>
</reference>
<keyword evidence="1" id="KW-0732">Signal</keyword>
<feature type="chain" id="PRO_5031404053" evidence="1">
    <location>
        <begin position="23"/>
        <end position="132"/>
    </location>
</feature>
<keyword evidence="3" id="KW-1185">Reference proteome</keyword>
<evidence type="ECO:0000313" key="3">
    <source>
        <dbReference type="Proteomes" id="UP000533905"/>
    </source>
</evidence>
<dbReference type="EMBL" id="JABAIV010000002">
    <property type="protein sequence ID" value="NNG22961.1"/>
    <property type="molecule type" value="Genomic_DNA"/>
</dbReference>